<dbReference type="AlphaFoldDB" id="A0A0U1M5X8"/>
<organism evidence="1 2">
    <name type="scientific">Talaromyces islandicus</name>
    <name type="common">Penicillium islandicum</name>
    <dbReference type="NCBI Taxonomy" id="28573"/>
    <lineage>
        <taxon>Eukaryota</taxon>
        <taxon>Fungi</taxon>
        <taxon>Dikarya</taxon>
        <taxon>Ascomycota</taxon>
        <taxon>Pezizomycotina</taxon>
        <taxon>Eurotiomycetes</taxon>
        <taxon>Eurotiomycetidae</taxon>
        <taxon>Eurotiales</taxon>
        <taxon>Trichocomaceae</taxon>
        <taxon>Talaromyces</taxon>
        <taxon>Talaromyces sect. Islandici</taxon>
    </lineage>
</organism>
<dbReference type="OMA" id="GCMPVMF"/>
<gene>
    <name evidence="1" type="ORF">PISL3812_07807</name>
</gene>
<accession>A0A0U1M5X8</accession>
<evidence type="ECO:0000313" key="1">
    <source>
        <dbReference type="EMBL" id="CRG90762.1"/>
    </source>
</evidence>
<dbReference type="EMBL" id="CVMT01000008">
    <property type="protein sequence ID" value="CRG90762.1"/>
    <property type="molecule type" value="Genomic_DNA"/>
</dbReference>
<evidence type="ECO:0000313" key="2">
    <source>
        <dbReference type="Proteomes" id="UP000054383"/>
    </source>
</evidence>
<dbReference type="OrthoDB" id="5361958at2759"/>
<name>A0A0U1M5X8_TALIS</name>
<dbReference type="Proteomes" id="UP000054383">
    <property type="component" value="Unassembled WGS sequence"/>
</dbReference>
<dbReference type="STRING" id="28573.A0A0U1M5X8"/>
<reference evidence="1 2" key="1">
    <citation type="submission" date="2015-04" db="EMBL/GenBank/DDBJ databases">
        <authorList>
            <person name="Syromyatnikov M.Y."/>
            <person name="Popov V.N."/>
        </authorList>
    </citation>
    <scope>NUCLEOTIDE SEQUENCE [LARGE SCALE GENOMIC DNA]</scope>
    <source>
        <strain evidence="1">WF-38-12</strain>
    </source>
</reference>
<protein>
    <submittedName>
        <fullName evidence="1">Uncharacterized protein</fullName>
    </submittedName>
</protein>
<proteinExistence type="predicted"/>
<sequence length="475" mass="52355">MSTITASPIRKTPRKTPEIQGLQSLCPYADFYPPNVSHAHPESSTRWHGPNGFGCRHVHDDMPFTLWDDSMPGFRTASKSEMLYIAEAFQAERVECRACHITIVTNKPPHPVPLTVAGMPAIFTTADTQQRDIYYGSAPYSNHRLDDPCPQLAWGKWKTPTKDQMVEVGSVLSRLINLQRVHFFPYSIAVEIVFGDDRTYPTASLPGAVAGLVTTYHHQPISLLESMKSRTRERLMDPSQYLPAPRIGSLPQDRTDYLREPGWGIISPGVRVSTGFAVNSGLSSDTVLSTTCGVLMRKGGTRRVSVANHGFVQTCEVYHPAYDGDKIGDIVNRSPELDIAMVQLTPANSNKFSNETYFQAEPPRRLLESGKIVRGTWFEVDGMSTGLLSFNYIGNVLQPPITPPGHPAMPFHQWRIDFTTRIFGATSPTVVGGICGAPMVQERTGGVAGFFHLAEGEYAVFAALDDLVAGGWELC</sequence>
<keyword evidence="2" id="KW-1185">Reference proteome</keyword>